<accession>A0A9D9D9V4</accession>
<protein>
    <recommendedName>
        <fullName evidence="1">Kazal-like domain-containing protein</fullName>
    </recommendedName>
</protein>
<dbReference type="EMBL" id="JADING010000093">
    <property type="protein sequence ID" value="MBO8414483.1"/>
    <property type="molecule type" value="Genomic_DNA"/>
</dbReference>
<gene>
    <name evidence="2" type="ORF">IAC78_03315</name>
</gene>
<proteinExistence type="predicted"/>
<organism evidence="2 3">
    <name type="scientific">Candidatus Scatoplasma merdavium</name>
    <dbReference type="NCBI Taxonomy" id="2840932"/>
    <lineage>
        <taxon>Bacteria</taxon>
        <taxon>Bacillati</taxon>
        <taxon>Bacillota</taxon>
        <taxon>Bacilli</taxon>
        <taxon>Bacillales</taxon>
        <taxon>Candidatus Scatoplasma</taxon>
    </lineage>
</organism>
<evidence type="ECO:0000313" key="2">
    <source>
        <dbReference type="EMBL" id="MBO8414483.1"/>
    </source>
</evidence>
<comment type="caution">
    <text evidence="2">The sequence shown here is derived from an EMBL/GenBank/DDBJ whole genome shotgun (WGS) entry which is preliminary data.</text>
</comment>
<dbReference type="SUPFAM" id="SSF100895">
    <property type="entry name" value="Kazal-type serine protease inhibitors"/>
    <property type="match status" value="1"/>
</dbReference>
<dbReference type="Proteomes" id="UP000823629">
    <property type="component" value="Unassembled WGS sequence"/>
</dbReference>
<dbReference type="Pfam" id="PF00050">
    <property type="entry name" value="Kazal_1"/>
    <property type="match status" value="1"/>
</dbReference>
<sequence length="50" mass="5989">MFSTAKQWWKICGKDKLTYEKTCRFSVIACARYGTSFLRRHCIFKQSSEF</sequence>
<reference evidence="2" key="2">
    <citation type="journal article" date="2021" name="PeerJ">
        <title>Extensive microbial diversity within the chicken gut microbiome revealed by metagenomics and culture.</title>
        <authorList>
            <person name="Gilroy R."/>
            <person name="Ravi A."/>
            <person name="Getino M."/>
            <person name="Pursley I."/>
            <person name="Horton D.L."/>
            <person name="Alikhan N.F."/>
            <person name="Baker D."/>
            <person name="Gharbi K."/>
            <person name="Hall N."/>
            <person name="Watson M."/>
            <person name="Adriaenssens E.M."/>
            <person name="Foster-Nyarko E."/>
            <person name="Jarju S."/>
            <person name="Secka A."/>
            <person name="Antonio M."/>
            <person name="Oren A."/>
            <person name="Chaudhuri R.R."/>
            <person name="La Ragione R."/>
            <person name="Hildebrand F."/>
            <person name="Pallen M.J."/>
        </authorList>
    </citation>
    <scope>NUCLEOTIDE SEQUENCE</scope>
    <source>
        <strain evidence="2">1748</strain>
    </source>
</reference>
<dbReference type="InterPro" id="IPR002350">
    <property type="entry name" value="Kazal_dom"/>
</dbReference>
<dbReference type="InterPro" id="IPR036058">
    <property type="entry name" value="Kazal_dom_sf"/>
</dbReference>
<feature type="domain" description="Kazal-like" evidence="1">
    <location>
        <begin position="6"/>
        <end position="35"/>
    </location>
</feature>
<dbReference type="AlphaFoldDB" id="A0A9D9D9V4"/>
<name>A0A9D9D9V4_9BACL</name>
<reference evidence="2" key="1">
    <citation type="submission" date="2020-10" db="EMBL/GenBank/DDBJ databases">
        <authorList>
            <person name="Gilroy R."/>
        </authorList>
    </citation>
    <scope>NUCLEOTIDE SEQUENCE</scope>
    <source>
        <strain evidence="2">1748</strain>
    </source>
</reference>
<evidence type="ECO:0000259" key="1">
    <source>
        <dbReference type="Pfam" id="PF00050"/>
    </source>
</evidence>
<evidence type="ECO:0000313" key="3">
    <source>
        <dbReference type="Proteomes" id="UP000823629"/>
    </source>
</evidence>